<reference evidence="2" key="1">
    <citation type="journal article" date="2021" name="Proc. Natl. Acad. Sci. U.S.A.">
        <title>A Catalog of Tens of Thousands of Viruses from Human Metagenomes Reveals Hidden Associations with Chronic Diseases.</title>
        <authorList>
            <person name="Tisza M.J."/>
            <person name="Buck C.B."/>
        </authorList>
    </citation>
    <scope>NUCLEOTIDE SEQUENCE</scope>
    <source>
        <strain evidence="2">CtqPo10</strain>
    </source>
</reference>
<evidence type="ECO:0000313" key="2">
    <source>
        <dbReference type="EMBL" id="DAF54871.1"/>
    </source>
</evidence>
<keyword evidence="1" id="KW-0472">Membrane</keyword>
<protein>
    <submittedName>
        <fullName evidence="2">Uncharacterized protein</fullName>
    </submittedName>
</protein>
<evidence type="ECO:0000256" key="1">
    <source>
        <dbReference type="SAM" id="Phobius"/>
    </source>
</evidence>
<sequence>METSARHRTVKSLRANTFLSIYFCFIFLLKRDITFSYDLFS</sequence>
<feature type="transmembrane region" description="Helical" evidence="1">
    <location>
        <begin position="12"/>
        <end position="29"/>
    </location>
</feature>
<keyword evidence="1" id="KW-1133">Transmembrane helix</keyword>
<proteinExistence type="predicted"/>
<name>A0A8S5SVZ5_9CAUD</name>
<keyword evidence="1" id="KW-0812">Transmembrane</keyword>
<accession>A0A8S5SVZ5</accession>
<organism evidence="2">
    <name type="scientific">Siphoviridae sp. ctqPo10</name>
    <dbReference type="NCBI Taxonomy" id="2827948"/>
    <lineage>
        <taxon>Viruses</taxon>
        <taxon>Duplodnaviria</taxon>
        <taxon>Heunggongvirae</taxon>
        <taxon>Uroviricota</taxon>
        <taxon>Caudoviricetes</taxon>
    </lineage>
</organism>
<dbReference type="EMBL" id="BK032682">
    <property type="protein sequence ID" value="DAF54871.1"/>
    <property type="molecule type" value="Genomic_DNA"/>
</dbReference>